<dbReference type="EMBL" id="JAFBCV010000003">
    <property type="protein sequence ID" value="MBM7837952.1"/>
    <property type="molecule type" value="Genomic_DNA"/>
</dbReference>
<comment type="caution">
    <text evidence="2">The sequence shown here is derived from an EMBL/GenBank/DDBJ whole genome shotgun (WGS) entry which is preliminary data.</text>
</comment>
<name>A0ABS2SR21_9BACI</name>
<organism evidence="2 3">
    <name type="scientific">Shouchella xiaoxiensis</name>
    <dbReference type="NCBI Taxonomy" id="766895"/>
    <lineage>
        <taxon>Bacteria</taxon>
        <taxon>Bacillati</taxon>
        <taxon>Bacillota</taxon>
        <taxon>Bacilli</taxon>
        <taxon>Bacillales</taxon>
        <taxon>Bacillaceae</taxon>
        <taxon>Shouchella</taxon>
    </lineage>
</organism>
<dbReference type="Proteomes" id="UP001179280">
    <property type="component" value="Unassembled WGS sequence"/>
</dbReference>
<protein>
    <recommendedName>
        <fullName evidence="4">Transcriptional regulator</fullName>
    </recommendedName>
</protein>
<evidence type="ECO:0000313" key="2">
    <source>
        <dbReference type="EMBL" id="MBM7837952.1"/>
    </source>
</evidence>
<dbReference type="RefSeq" id="WP_162831875.1">
    <property type="nucleotide sequence ID" value="NZ_JAFBCV010000003.1"/>
</dbReference>
<evidence type="ECO:0000256" key="1">
    <source>
        <dbReference type="SAM" id="MobiDB-lite"/>
    </source>
</evidence>
<feature type="region of interest" description="Disordered" evidence="1">
    <location>
        <begin position="24"/>
        <end position="56"/>
    </location>
</feature>
<evidence type="ECO:0000313" key="3">
    <source>
        <dbReference type="Proteomes" id="UP001179280"/>
    </source>
</evidence>
<reference evidence="2" key="1">
    <citation type="submission" date="2021-01" db="EMBL/GenBank/DDBJ databases">
        <title>Genomic Encyclopedia of Type Strains, Phase IV (KMG-IV): sequencing the most valuable type-strain genomes for metagenomic binning, comparative biology and taxonomic classification.</title>
        <authorList>
            <person name="Goeker M."/>
        </authorList>
    </citation>
    <scope>NUCLEOTIDE SEQUENCE</scope>
    <source>
        <strain evidence="2">DSM 21943</strain>
    </source>
</reference>
<proteinExistence type="predicted"/>
<accession>A0ABS2SR21</accession>
<gene>
    <name evidence="2" type="ORF">JOC54_001183</name>
</gene>
<sequence>MVEKNKDKESRLAYELDVDRYVNEGLNGGRVDPHSGGLIEESLPTPKQNKADRDTK</sequence>
<evidence type="ECO:0008006" key="4">
    <source>
        <dbReference type="Google" id="ProtNLM"/>
    </source>
</evidence>
<keyword evidence="3" id="KW-1185">Reference proteome</keyword>